<reference evidence="1 2" key="1">
    <citation type="submission" date="2023-08" db="EMBL/GenBank/DDBJ databases">
        <title>A Necator americanus chromosomal reference genome.</title>
        <authorList>
            <person name="Ilik V."/>
            <person name="Petrzelkova K.J."/>
            <person name="Pardy F."/>
            <person name="Fuh T."/>
            <person name="Niatou-Singa F.S."/>
            <person name="Gouil Q."/>
            <person name="Baker L."/>
            <person name="Ritchie M.E."/>
            <person name="Jex A.R."/>
            <person name="Gazzola D."/>
            <person name="Li H."/>
            <person name="Toshio Fujiwara R."/>
            <person name="Zhan B."/>
            <person name="Aroian R.V."/>
            <person name="Pafco B."/>
            <person name="Schwarz E.M."/>
        </authorList>
    </citation>
    <scope>NUCLEOTIDE SEQUENCE [LARGE SCALE GENOMIC DNA]</scope>
    <source>
        <strain evidence="1 2">Aroian</strain>
        <tissue evidence="1">Whole animal</tissue>
    </source>
</reference>
<proteinExistence type="predicted"/>
<accession>A0ABR1C8S9</accession>
<gene>
    <name evidence="1" type="primary">Necator_chrII.g5629</name>
    <name evidence="1" type="ORF">RB195_017836</name>
</gene>
<dbReference type="Gene3D" id="3.40.30.10">
    <property type="entry name" value="Glutaredoxin"/>
    <property type="match status" value="1"/>
</dbReference>
<evidence type="ECO:0000313" key="2">
    <source>
        <dbReference type="Proteomes" id="UP001303046"/>
    </source>
</evidence>
<comment type="caution">
    <text evidence="1">The sequence shown here is derived from an EMBL/GenBank/DDBJ whole genome shotgun (WGS) entry which is preliminary data.</text>
</comment>
<name>A0ABR1C8S9_NECAM</name>
<keyword evidence="2" id="KW-1185">Reference proteome</keyword>
<evidence type="ECO:0000313" key="1">
    <source>
        <dbReference type="EMBL" id="KAK6734294.1"/>
    </source>
</evidence>
<organism evidence="1 2">
    <name type="scientific">Necator americanus</name>
    <name type="common">Human hookworm</name>
    <dbReference type="NCBI Taxonomy" id="51031"/>
    <lineage>
        <taxon>Eukaryota</taxon>
        <taxon>Metazoa</taxon>
        <taxon>Ecdysozoa</taxon>
        <taxon>Nematoda</taxon>
        <taxon>Chromadorea</taxon>
        <taxon>Rhabditida</taxon>
        <taxon>Rhabditina</taxon>
        <taxon>Rhabditomorpha</taxon>
        <taxon>Strongyloidea</taxon>
        <taxon>Ancylostomatidae</taxon>
        <taxon>Bunostominae</taxon>
        <taxon>Necator</taxon>
    </lineage>
</organism>
<evidence type="ECO:0008006" key="3">
    <source>
        <dbReference type="Google" id="ProtNLM"/>
    </source>
</evidence>
<dbReference type="Proteomes" id="UP001303046">
    <property type="component" value="Unassembled WGS sequence"/>
</dbReference>
<dbReference type="EMBL" id="JAVFWL010000002">
    <property type="protein sequence ID" value="KAK6734294.1"/>
    <property type="molecule type" value="Genomic_DNA"/>
</dbReference>
<dbReference type="InterPro" id="IPR051924">
    <property type="entry name" value="GST_Kappa/NadH"/>
</dbReference>
<protein>
    <recommendedName>
        <fullName evidence="3">DSBA-like thioredoxin domain-containing protein</fullName>
    </recommendedName>
</protein>
<dbReference type="PANTHER" id="PTHR42943">
    <property type="entry name" value="GLUTATHIONE S-TRANSFERASE KAPPA"/>
    <property type="match status" value="1"/>
</dbReference>
<dbReference type="PANTHER" id="PTHR42943:SF1">
    <property type="entry name" value="DSBA DOMAIN-CONTAINING PROTEIN"/>
    <property type="match status" value="1"/>
</dbReference>
<sequence>MIHVVFIRLYCDWLRYVGCVLLIINQDVVMASLKWKVFIDVVCPNSWTAFKVLRSNKMSNLVKNMDFVPVCDVKLAMLRLGERNTTQHRIKSSEGCDDSPNKRNLRSPEFFAKQVLTMEEYVPPVKWEETYSTALTNGSILPSLFLCSVKEQVPKHFLRSVEVTGERLWDRRLPVHKGAHLSTCAREAGLTFLESEEIISRLSHVDCKELLRRNCEEAILSGSRLPTAEMRSFRESNSRRYLLLVMPIPSHFTATPTSKRSCKVIESWIIHFSFRNSQVAFAQVRLMF</sequence>